<evidence type="ECO:0000313" key="2">
    <source>
        <dbReference type="EMBL" id="CAI4014463.1"/>
    </source>
</evidence>
<dbReference type="OrthoDB" id="10382055at2759"/>
<sequence length="706" mass="79805">MRSFFRGFGHPKDVADRVFDLLQDKAGEVEYAVFMSHFESVLGRDFRQLTQAPIIALEDPLASREANWGSLQAAALDVRTLGTLGTWGTWVTARNWVSPDGLWGPVPDADFFGFLRFQPFFWEAYRILDYEQGRQGQLSGNAKLCQKARLGVSARASDQLFFALDVDKIGYWVWCFACFRLDQLPAVVALDPKYRSSAEQCRFNGDKALVRRELLRRGYRPARVSQLLLECDQFPPQNQRQRDRQSFQDVVTGTMMELQRLRMVRKNLLGVARRFRQRRISGRRRWVRNVQRHIRALLNQVHIREQESGKQSTEVAAQAPLPPDEHKADIASHQPKELVARIERNEWSGKLHLGRFEDHKLFLWLVFDEDGLAQGHKVGRHAVPRETTTGVSGAGSLTTKIPPHVEPPVPKVGLQTQLGNDTTAVVGQIIFDAVPVVKPIRPLDCKEPCVQATTLKHLTKYGLLLAPPGADVPIAVVSSNFETNSSRLLLVVPAPGDAAIWDPTLGEHGNVAHMMLWAEANGYASAFFSHQALSAAPAENWDRVVRGSPARHATVIVASGMLNCLQAALQSVHPLLFSRFRTVCIFGADTLEDFNAETPELRRHLEGSTVAIPSTWQQLETQVAYQYLFELLRDKEERWHTLELKKYAGYQGLKENDMPGLKRMGVDQRVQRLDRDRNDDELARLLKKHEEARSKAEDSEEEPGID</sequence>
<keyword evidence="4" id="KW-1185">Reference proteome</keyword>
<dbReference type="EMBL" id="CAMXCT030006357">
    <property type="protein sequence ID" value="CAL4801775.1"/>
    <property type="molecule type" value="Genomic_DNA"/>
</dbReference>
<evidence type="ECO:0000313" key="4">
    <source>
        <dbReference type="Proteomes" id="UP001152797"/>
    </source>
</evidence>
<dbReference type="EMBL" id="CAMXCT010006357">
    <property type="protein sequence ID" value="CAI4014463.1"/>
    <property type="molecule type" value="Genomic_DNA"/>
</dbReference>
<feature type="region of interest" description="Disordered" evidence="1">
    <location>
        <begin position="386"/>
        <end position="408"/>
    </location>
</feature>
<protein>
    <submittedName>
        <fullName evidence="2">Uncharacterized protein</fullName>
    </submittedName>
</protein>
<dbReference type="AlphaFoldDB" id="A0A9P1DTD1"/>
<name>A0A9P1DTD1_9DINO</name>
<evidence type="ECO:0000256" key="1">
    <source>
        <dbReference type="SAM" id="MobiDB-lite"/>
    </source>
</evidence>
<dbReference type="Proteomes" id="UP001152797">
    <property type="component" value="Unassembled WGS sequence"/>
</dbReference>
<feature type="region of interest" description="Disordered" evidence="1">
    <location>
        <begin position="686"/>
        <end position="706"/>
    </location>
</feature>
<organism evidence="2">
    <name type="scientific">Cladocopium goreaui</name>
    <dbReference type="NCBI Taxonomy" id="2562237"/>
    <lineage>
        <taxon>Eukaryota</taxon>
        <taxon>Sar</taxon>
        <taxon>Alveolata</taxon>
        <taxon>Dinophyceae</taxon>
        <taxon>Suessiales</taxon>
        <taxon>Symbiodiniaceae</taxon>
        <taxon>Cladocopium</taxon>
    </lineage>
</organism>
<feature type="compositionally biased region" description="Polar residues" evidence="1">
    <location>
        <begin position="386"/>
        <end position="399"/>
    </location>
</feature>
<gene>
    <name evidence="2" type="ORF">C1SCF055_LOCUS39365</name>
</gene>
<accession>A0A9P1DTD1</accession>
<comment type="caution">
    <text evidence="2">The sequence shown here is derived from an EMBL/GenBank/DDBJ whole genome shotgun (WGS) entry which is preliminary data.</text>
</comment>
<reference evidence="2" key="1">
    <citation type="submission" date="2022-10" db="EMBL/GenBank/DDBJ databases">
        <authorList>
            <person name="Chen Y."/>
            <person name="Dougan E. K."/>
            <person name="Chan C."/>
            <person name="Rhodes N."/>
            <person name="Thang M."/>
        </authorList>
    </citation>
    <scope>NUCLEOTIDE SEQUENCE</scope>
</reference>
<reference evidence="3" key="2">
    <citation type="submission" date="2024-04" db="EMBL/GenBank/DDBJ databases">
        <authorList>
            <person name="Chen Y."/>
            <person name="Shah S."/>
            <person name="Dougan E. K."/>
            <person name="Thang M."/>
            <person name="Chan C."/>
        </authorList>
    </citation>
    <scope>NUCLEOTIDE SEQUENCE [LARGE SCALE GENOMIC DNA]</scope>
</reference>
<evidence type="ECO:0000313" key="3">
    <source>
        <dbReference type="EMBL" id="CAL1167838.1"/>
    </source>
</evidence>
<proteinExistence type="predicted"/>
<dbReference type="EMBL" id="CAMXCT020006357">
    <property type="protein sequence ID" value="CAL1167838.1"/>
    <property type="molecule type" value="Genomic_DNA"/>
</dbReference>
<feature type="compositionally biased region" description="Basic and acidic residues" evidence="1">
    <location>
        <begin position="686"/>
        <end position="697"/>
    </location>
</feature>